<keyword evidence="3" id="KW-1185">Reference proteome</keyword>
<dbReference type="OrthoDB" id="3054030at2759"/>
<dbReference type="SUPFAM" id="SSF81383">
    <property type="entry name" value="F-box domain"/>
    <property type="match status" value="1"/>
</dbReference>
<gene>
    <name evidence="2" type="ORF">GALMADRAFT_238636</name>
</gene>
<dbReference type="PROSITE" id="PS50181">
    <property type="entry name" value="FBOX"/>
    <property type="match status" value="1"/>
</dbReference>
<dbReference type="EMBL" id="KL142369">
    <property type="protein sequence ID" value="KDR82945.1"/>
    <property type="molecule type" value="Genomic_DNA"/>
</dbReference>
<proteinExistence type="predicted"/>
<feature type="domain" description="F-box" evidence="1">
    <location>
        <begin position="3"/>
        <end position="48"/>
    </location>
</feature>
<evidence type="ECO:0000313" key="2">
    <source>
        <dbReference type="EMBL" id="KDR82945.1"/>
    </source>
</evidence>
<dbReference type="AlphaFoldDB" id="A0A067TID9"/>
<dbReference type="InterPro" id="IPR001810">
    <property type="entry name" value="F-box_dom"/>
</dbReference>
<protein>
    <recommendedName>
        <fullName evidence="1">F-box domain-containing protein</fullName>
    </recommendedName>
</protein>
<accession>A0A067TID9</accession>
<dbReference type="HOGENOM" id="CLU_466948_0_0_1"/>
<name>A0A067TID9_GALM3</name>
<evidence type="ECO:0000259" key="1">
    <source>
        <dbReference type="PROSITE" id="PS50181"/>
    </source>
</evidence>
<evidence type="ECO:0000313" key="3">
    <source>
        <dbReference type="Proteomes" id="UP000027222"/>
    </source>
</evidence>
<dbReference type="InterPro" id="IPR036047">
    <property type="entry name" value="F-box-like_dom_sf"/>
</dbReference>
<reference evidence="3" key="1">
    <citation type="journal article" date="2014" name="Proc. Natl. Acad. Sci. U.S.A.">
        <title>Extensive sampling of basidiomycete genomes demonstrates inadequacy of the white-rot/brown-rot paradigm for wood decay fungi.</title>
        <authorList>
            <person name="Riley R."/>
            <person name="Salamov A.A."/>
            <person name="Brown D.W."/>
            <person name="Nagy L.G."/>
            <person name="Floudas D."/>
            <person name="Held B.W."/>
            <person name="Levasseur A."/>
            <person name="Lombard V."/>
            <person name="Morin E."/>
            <person name="Otillar R."/>
            <person name="Lindquist E.A."/>
            <person name="Sun H."/>
            <person name="LaButti K.M."/>
            <person name="Schmutz J."/>
            <person name="Jabbour D."/>
            <person name="Luo H."/>
            <person name="Baker S.E."/>
            <person name="Pisabarro A.G."/>
            <person name="Walton J.D."/>
            <person name="Blanchette R.A."/>
            <person name="Henrissat B."/>
            <person name="Martin F."/>
            <person name="Cullen D."/>
            <person name="Hibbett D.S."/>
            <person name="Grigoriev I.V."/>
        </authorList>
    </citation>
    <scope>NUCLEOTIDE SEQUENCE [LARGE SCALE GENOMIC DNA]</scope>
    <source>
        <strain evidence="3">CBS 339.88</strain>
    </source>
</reference>
<dbReference type="Pfam" id="PF00646">
    <property type="entry name" value="F-box"/>
    <property type="match status" value="1"/>
</dbReference>
<sequence length="555" mass="63126">MVPFDLLALPTDLFLEILGHLQPKDIMNIGLSCRDLALLATPVYLARRGLPDPETSCTIRPSWNGYSDKVTALTFNFSLVSVQQFHCVFTEPKARGVFKVSLLTWNIRRVNKFISRLSSIGNATIALYPYSLHTDSMRDFMPAFVELLETILQKCNSLQVSHPSPYSMAFNTNYRFELLESTTALIWQGIRRLFVKYLSFRTEDHFLEGSDWRYKKIPRRNPIPLSKSPLQLQSKLTTLDLSSDFLLLPPFSPWIFGALKCSPISSLTLSLLTSIPAEEFRHFIFPWIIDAVPRLEEIKISFSYRDSLFVVVQSMSSFPLLRKITFGGQDFNLPPTLLSSAECNMVHFISFTGTLDQAVYFFAQPMSFPSLKFINVVYDLVRTNNPNILQLSNSDSLSTKFSILDKRLSEMNIEPLITMCLLPHGTTAQPQIPQDELELEKLNGVSRLNIALPFFSGPEDKTLVSQASYVRLCLALFHDVKALSLVFRDRQSPLNALSQEARRSTIQAAVLKDHPSVISFDIAYDPFEVFHGHWRNSSNNSNRHRHPESCVCSDF</sequence>
<organism evidence="2 3">
    <name type="scientific">Galerina marginata (strain CBS 339.88)</name>
    <dbReference type="NCBI Taxonomy" id="685588"/>
    <lineage>
        <taxon>Eukaryota</taxon>
        <taxon>Fungi</taxon>
        <taxon>Dikarya</taxon>
        <taxon>Basidiomycota</taxon>
        <taxon>Agaricomycotina</taxon>
        <taxon>Agaricomycetes</taxon>
        <taxon>Agaricomycetidae</taxon>
        <taxon>Agaricales</taxon>
        <taxon>Agaricineae</taxon>
        <taxon>Strophariaceae</taxon>
        <taxon>Galerina</taxon>
    </lineage>
</organism>
<dbReference type="Proteomes" id="UP000027222">
    <property type="component" value="Unassembled WGS sequence"/>
</dbReference>
<dbReference type="CDD" id="cd09917">
    <property type="entry name" value="F-box_SF"/>
    <property type="match status" value="1"/>
</dbReference>